<dbReference type="GO" id="GO:0005829">
    <property type="term" value="C:cytosol"/>
    <property type="evidence" value="ECO:0007669"/>
    <property type="project" value="TreeGrafter"/>
</dbReference>
<dbReference type="GO" id="GO:0051287">
    <property type="term" value="F:NAD binding"/>
    <property type="evidence" value="ECO:0007669"/>
    <property type="project" value="InterPro"/>
</dbReference>
<keyword evidence="7" id="KW-1185">Reference proteome</keyword>
<dbReference type="InterPro" id="IPR050223">
    <property type="entry name" value="D-isomer_2-hydroxyacid_DH"/>
</dbReference>
<dbReference type="InterPro" id="IPR006140">
    <property type="entry name" value="D-isomer_DH_NAD-bd"/>
</dbReference>
<evidence type="ECO:0000256" key="2">
    <source>
        <dbReference type="ARBA" id="ARBA00023002"/>
    </source>
</evidence>
<dbReference type="FunFam" id="3.40.50.720:FF:000462">
    <property type="entry name" value="Glyoxylate reductase (NADP+)"/>
    <property type="match status" value="1"/>
</dbReference>
<evidence type="ECO:0000259" key="5">
    <source>
        <dbReference type="Pfam" id="PF02826"/>
    </source>
</evidence>
<feature type="domain" description="D-isomer specific 2-hydroxyacid dehydrogenase NAD-binding" evidence="5">
    <location>
        <begin position="111"/>
        <end position="289"/>
    </location>
</feature>
<comment type="similarity">
    <text evidence="1 3">Belongs to the D-isomer specific 2-hydroxyacid dehydrogenase family.</text>
</comment>
<dbReference type="SUPFAM" id="SSF51735">
    <property type="entry name" value="NAD(P)-binding Rossmann-fold domains"/>
    <property type="match status" value="1"/>
</dbReference>
<dbReference type="InterPro" id="IPR036291">
    <property type="entry name" value="NAD(P)-bd_dom_sf"/>
</dbReference>
<comment type="caution">
    <text evidence="6">The sequence shown here is derived from an EMBL/GenBank/DDBJ whole genome shotgun (WGS) entry which is preliminary data.</text>
</comment>
<name>A0A1E7DSN9_9BACI</name>
<dbReference type="OrthoDB" id="9805416at2"/>
<reference evidence="6 7" key="1">
    <citation type="submission" date="2016-06" db="EMBL/GenBank/DDBJ databases">
        <title>Domibacillus iocasae genome sequencing.</title>
        <authorList>
            <person name="Verma A."/>
            <person name="Pal Y."/>
            <person name="Ojha A.K."/>
            <person name="Krishnamurthi S."/>
        </authorList>
    </citation>
    <scope>NUCLEOTIDE SEQUENCE [LARGE SCALE GENOMIC DNA]</scope>
    <source>
        <strain evidence="6 7">DSM 29979</strain>
    </source>
</reference>
<evidence type="ECO:0000256" key="3">
    <source>
        <dbReference type="RuleBase" id="RU003719"/>
    </source>
</evidence>
<feature type="domain" description="D-isomer specific 2-hydroxyacid dehydrogenase catalytic" evidence="4">
    <location>
        <begin position="6"/>
        <end position="320"/>
    </location>
</feature>
<dbReference type="PROSITE" id="PS00065">
    <property type="entry name" value="D_2_HYDROXYACID_DH_1"/>
    <property type="match status" value="1"/>
</dbReference>
<dbReference type="Proteomes" id="UP000095658">
    <property type="component" value="Unassembled WGS sequence"/>
</dbReference>
<dbReference type="CDD" id="cd05301">
    <property type="entry name" value="GDH"/>
    <property type="match status" value="1"/>
</dbReference>
<proteinExistence type="inferred from homology"/>
<dbReference type="GO" id="GO:0030267">
    <property type="term" value="F:glyoxylate reductase (NADPH) activity"/>
    <property type="evidence" value="ECO:0007669"/>
    <property type="project" value="TreeGrafter"/>
</dbReference>
<dbReference type="STRING" id="1714016.BA724_16015"/>
<evidence type="ECO:0000256" key="1">
    <source>
        <dbReference type="ARBA" id="ARBA00005854"/>
    </source>
</evidence>
<accession>A0A1E7DSN9</accession>
<sequence length="323" mass="35711">MNKRKIVVTRKIPEQALERLKAHGEIYMWDYEELPMPYEILSEEIKDAAGLYTNVGDRIDKALLDQAPNLKAISTMAVGFDNINVKEAVRRGIAVGHTPGILTETTADLTFALLMAAARRVVEGSDYVRQGRWKSWGPMLLTGQDIYGATIGIIGMGRIGEGVARRAAGFNMNILYHNRNRRPEMEENLNASYCSLDELLTRSDFVVLLAPGSAETGYIMGEKQFKRMKRSAVFINSSRGTNVDETALFEALKSKEIWAAGLDVFEEEPVSTSHPLLTLPNVTVLPHIGSASVATRTKMALIAAENLIAGIENKELPFEVKIT</sequence>
<evidence type="ECO:0000313" key="7">
    <source>
        <dbReference type="Proteomes" id="UP000095658"/>
    </source>
</evidence>
<dbReference type="RefSeq" id="WP_069937249.1">
    <property type="nucleotide sequence ID" value="NZ_MAMP01000006.1"/>
</dbReference>
<organism evidence="6 7">
    <name type="scientific">Domibacillus iocasae</name>
    <dbReference type="NCBI Taxonomy" id="1714016"/>
    <lineage>
        <taxon>Bacteria</taxon>
        <taxon>Bacillati</taxon>
        <taxon>Bacillota</taxon>
        <taxon>Bacilli</taxon>
        <taxon>Bacillales</taxon>
        <taxon>Bacillaceae</taxon>
        <taxon>Domibacillus</taxon>
    </lineage>
</organism>
<dbReference type="Pfam" id="PF00389">
    <property type="entry name" value="2-Hacid_dh"/>
    <property type="match status" value="1"/>
</dbReference>
<dbReference type="GO" id="GO:0016618">
    <property type="term" value="F:hydroxypyruvate reductase [NAD(P)H] activity"/>
    <property type="evidence" value="ECO:0007669"/>
    <property type="project" value="TreeGrafter"/>
</dbReference>
<dbReference type="SUPFAM" id="SSF52283">
    <property type="entry name" value="Formate/glycerate dehydrogenase catalytic domain-like"/>
    <property type="match status" value="1"/>
</dbReference>
<evidence type="ECO:0000313" key="6">
    <source>
        <dbReference type="EMBL" id="OES46091.1"/>
    </source>
</evidence>
<dbReference type="Pfam" id="PF02826">
    <property type="entry name" value="2-Hacid_dh_C"/>
    <property type="match status" value="1"/>
</dbReference>
<protein>
    <submittedName>
        <fullName evidence="6">D-glycerate dehydrogenase</fullName>
    </submittedName>
</protein>
<keyword evidence="2 3" id="KW-0560">Oxidoreductase</keyword>
<dbReference type="Gene3D" id="3.40.50.720">
    <property type="entry name" value="NAD(P)-binding Rossmann-like Domain"/>
    <property type="match status" value="2"/>
</dbReference>
<dbReference type="InterPro" id="IPR029752">
    <property type="entry name" value="D-isomer_DH_CS1"/>
</dbReference>
<dbReference type="PANTHER" id="PTHR10996">
    <property type="entry name" value="2-HYDROXYACID DEHYDROGENASE-RELATED"/>
    <property type="match status" value="1"/>
</dbReference>
<evidence type="ECO:0000259" key="4">
    <source>
        <dbReference type="Pfam" id="PF00389"/>
    </source>
</evidence>
<dbReference type="InterPro" id="IPR006139">
    <property type="entry name" value="D-isomer_2_OHA_DH_cat_dom"/>
</dbReference>
<dbReference type="AlphaFoldDB" id="A0A1E7DSN9"/>
<dbReference type="EMBL" id="MAMP01000006">
    <property type="protein sequence ID" value="OES46091.1"/>
    <property type="molecule type" value="Genomic_DNA"/>
</dbReference>
<dbReference type="PANTHER" id="PTHR10996:SF283">
    <property type="entry name" value="GLYOXYLATE_HYDROXYPYRUVATE REDUCTASE B"/>
    <property type="match status" value="1"/>
</dbReference>
<gene>
    <name evidence="6" type="ORF">BA724_16015</name>
</gene>